<dbReference type="Pfam" id="PF10741">
    <property type="entry name" value="T2SSM_b"/>
    <property type="match status" value="1"/>
</dbReference>
<evidence type="ECO:0000313" key="2">
    <source>
        <dbReference type="EMBL" id="RUL74893.1"/>
    </source>
</evidence>
<dbReference type="EMBL" id="RYYV01000008">
    <property type="protein sequence ID" value="RUL74893.1"/>
    <property type="molecule type" value="Genomic_DNA"/>
</dbReference>
<reference evidence="2 3" key="1">
    <citation type="submission" date="2018-12" db="EMBL/GenBank/DDBJ databases">
        <title>Dyella dinghuensis sp. nov. DHOA06 and Dyella choica sp. nov. 4M-K27, isolated from forest soil.</title>
        <authorList>
            <person name="Qiu L.-H."/>
            <person name="Gao Z.-H."/>
        </authorList>
    </citation>
    <scope>NUCLEOTIDE SEQUENCE [LARGE SCALE GENOMIC DNA]</scope>
    <source>
        <strain evidence="2 3">4M-K27</strain>
    </source>
</reference>
<feature type="region of interest" description="Disordered" evidence="1">
    <location>
        <begin position="199"/>
        <end position="220"/>
    </location>
</feature>
<dbReference type="Proteomes" id="UP000274358">
    <property type="component" value="Unassembled WGS sequence"/>
</dbReference>
<dbReference type="NCBIfam" id="NF040576">
    <property type="entry name" value="T2SS_GspM_XpsM"/>
    <property type="match status" value="1"/>
</dbReference>
<gene>
    <name evidence="2" type="ORF">EKH80_12490</name>
</gene>
<feature type="compositionally biased region" description="Polar residues" evidence="1">
    <location>
        <begin position="203"/>
        <end position="214"/>
    </location>
</feature>
<proteinExistence type="predicted"/>
<evidence type="ECO:0000256" key="1">
    <source>
        <dbReference type="SAM" id="MobiDB-lite"/>
    </source>
</evidence>
<dbReference type="AlphaFoldDB" id="A0A432M4Z8"/>
<evidence type="ECO:0000313" key="3">
    <source>
        <dbReference type="Proteomes" id="UP000274358"/>
    </source>
</evidence>
<dbReference type="InterPro" id="IPR034756">
    <property type="entry name" value="T2SSM_b"/>
</dbReference>
<keyword evidence="3" id="KW-1185">Reference proteome</keyword>
<organism evidence="2 3">
    <name type="scientific">Dyella choica</name>
    <dbReference type="NCBI Taxonomy" id="1927959"/>
    <lineage>
        <taxon>Bacteria</taxon>
        <taxon>Pseudomonadati</taxon>
        <taxon>Pseudomonadota</taxon>
        <taxon>Gammaproteobacteria</taxon>
        <taxon>Lysobacterales</taxon>
        <taxon>Rhodanobacteraceae</taxon>
        <taxon>Dyella</taxon>
    </lineage>
</organism>
<comment type="caution">
    <text evidence="2">The sequence shown here is derived from an EMBL/GenBank/DDBJ whole genome shotgun (WGS) entry which is preliminary data.</text>
</comment>
<sequence length="220" mass="24159">MKMRPMKPAESRMAAIGLLVLVLLLAYFLLLHWWFVAPLRDIDSQMDDLRGTQSRYATAIAQKPQLLKRIEQLGQNQSDSSTFLSETDPNAASAALMQRVVDDAAKFAQQGSCEVSQKMPVNNLGTAPTDPYQKVVVSISLHCDMQPLVGLLYTLEKGKPYLFVQDFSVYRNPLVNTQKNVAPLEVQFTLAGYVRASGAPGGSQANAQAPTEQTPGDDNE</sequence>
<dbReference type="OrthoDB" id="5767259at2"/>
<name>A0A432M4Z8_9GAMM</name>
<protein>
    <submittedName>
        <fullName evidence="2">General secretion pathway protein GspM</fullName>
    </submittedName>
</protein>
<accession>A0A432M4Z8</accession>